<evidence type="ECO:0000313" key="2">
    <source>
        <dbReference type="EMBL" id="KAJ7407156.1"/>
    </source>
</evidence>
<dbReference type="Proteomes" id="UP001145742">
    <property type="component" value="Unassembled WGS sequence"/>
</dbReference>
<feature type="region of interest" description="Disordered" evidence="1">
    <location>
        <begin position="23"/>
        <end position="67"/>
    </location>
</feature>
<protein>
    <submittedName>
        <fullName evidence="2">Uncharacterized protein</fullName>
    </submittedName>
</protein>
<dbReference type="EMBL" id="WHWB01034618">
    <property type="protein sequence ID" value="KAJ7407156.1"/>
    <property type="molecule type" value="Genomic_DNA"/>
</dbReference>
<name>A0ABQ9CQC8_9PASS</name>
<evidence type="ECO:0000256" key="1">
    <source>
        <dbReference type="SAM" id="MobiDB-lite"/>
    </source>
</evidence>
<organism evidence="2 3">
    <name type="scientific">Willisornis vidua</name>
    <name type="common">Xingu scale-backed antbird</name>
    <dbReference type="NCBI Taxonomy" id="1566151"/>
    <lineage>
        <taxon>Eukaryota</taxon>
        <taxon>Metazoa</taxon>
        <taxon>Chordata</taxon>
        <taxon>Craniata</taxon>
        <taxon>Vertebrata</taxon>
        <taxon>Euteleostomi</taxon>
        <taxon>Archelosauria</taxon>
        <taxon>Archosauria</taxon>
        <taxon>Dinosauria</taxon>
        <taxon>Saurischia</taxon>
        <taxon>Theropoda</taxon>
        <taxon>Coelurosauria</taxon>
        <taxon>Aves</taxon>
        <taxon>Neognathae</taxon>
        <taxon>Neoaves</taxon>
        <taxon>Telluraves</taxon>
        <taxon>Australaves</taxon>
        <taxon>Passeriformes</taxon>
        <taxon>Thamnophilidae</taxon>
        <taxon>Willisornis</taxon>
    </lineage>
</organism>
<gene>
    <name evidence="2" type="ORF">WISP_128702</name>
</gene>
<evidence type="ECO:0000313" key="3">
    <source>
        <dbReference type="Proteomes" id="UP001145742"/>
    </source>
</evidence>
<keyword evidence="3" id="KW-1185">Reference proteome</keyword>
<sequence length="117" mass="13674">MGGGGEREYRMWHEKKENKDFFPENWKGNLHNRESIPVQQDSMREDKQSDGIWHSSGSANKRKEETLLSDYRGHDPLCPKVKRIFVSSEDIEPEAEVASFELTAMMSSEHYLKEELE</sequence>
<comment type="caution">
    <text evidence="2">The sequence shown here is derived from an EMBL/GenBank/DDBJ whole genome shotgun (WGS) entry which is preliminary data.</text>
</comment>
<reference evidence="2" key="1">
    <citation type="submission" date="2019-10" db="EMBL/GenBank/DDBJ databases">
        <authorList>
            <person name="Soares A.E.R."/>
            <person name="Aleixo A."/>
            <person name="Schneider P."/>
            <person name="Miyaki C.Y."/>
            <person name="Schneider M.P."/>
            <person name="Mello C."/>
            <person name="Vasconcelos A.T.R."/>
        </authorList>
    </citation>
    <scope>NUCLEOTIDE SEQUENCE</scope>
    <source>
        <tissue evidence="2">Muscle</tissue>
    </source>
</reference>
<accession>A0ABQ9CQC8</accession>
<proteinExistence type="predicted"/>